<evidence type="ECO:0000256" key="2">
    <source>
        <dbReference type="SAM" id="Phobius"/>
    </source>
</evidence>
<keyword evidence="2" id="KW-0472">Membrane</keyword>
<feature type="region of interest" description="Disordered" evidence="1">
    <location>
        <begin position="1"/>
        <end position="26"/>
    </location>
</feature>
<gene>
    <name evidence="3" type="ORF">J07HQW2_02351</name>
</gene>
<keyword evidence="3" id="KW-0808">Transferase</keyword>
<keyword evidence="3" id="KW-0418">Kinase</keyword>
<keyword evidence="2" id="KW-1133">Transmembrane helix</keyword>
<accession>U1PU58</accession>
<evidence type="ECO:0000313" key="3">
    <source>
        <dbReference type="EMBL" id="ERG95891.1"/>
    </source>
</evidence>
<protein>
    <submittedName>
        <fullName evidence="3">Dolichol kinase</fullName>
    </submittedName>
</protein>
<sequence>MTPNSNKPVGSDVDTDTQTESDVCAESSSEADQVESIFTQVNKMKISTKATDHLLSTFHHGDDVNVISVSGNELKRRLVHVSGTVLPILYVADIISWSAFEIIMIGGAVTAALLEGVRLLVGLDWHIYDELTRSYEEHNIAGYALYAFSSTVVIIVFIPLIAVPAMMMLTLGDPISGLLGTTRAAGESKRPRTLVTMFTVCFIIGMVFLFPAAGIKGVVAAGVAATGATVADGIKPVIGGYVIDDNVSIPLIAANGASIILVICGYGPVILL</sequence>
<evidence type="ECO:0000313" key="4">
    <source>
        <dbReference type="Proteomes" id="UP000030710"/>
    </source>
</evidence>
<name>U1PU58_9EURY</name>
<feature type="transmembrane region" description="Helical" evidence="2">
    <location>
        <begin position="193"/>
        <end position="213"/>
    </location>
</feature>
<dbReference type="PANTHER" id="PTHR31303:SF1">
    <property type="entry name" value="CTP-DEPENDENT DIACYLGLYCEROL KINASE 1"/>
    <property type="match status" value="1"/>
</dbReference>
<dbReference type="EMBL" id="KE356561">
    <property type="protein sequence ID" value="ERG95891.1"/>
    <property type="molecule type" value="Genomic_DNA"/>
</dbReference>
<keyword evidence="2" id="KW-0812">Transmembrane</keyword>
<dbReference type="STRING" id="1238425.J07HQW2_02351"/>
<feature type="transmembrane region" description="Helical" evidence="2">
    <location>
        <begin position="143"/>
        <end position="172"/>
    </location>
</feature>
<dbReference type="RefSeq" id="WP_021055363.1">
    <property type="nucleotide sequence ID" value="NZ_KE356561.1"/>
</dbReference>
<evidence type="ECO:0000256" key="1">
    <source>
        <dbReference type="SAM" id="MobiDB-lite"/>
    </source>
</evidence>
<feature type="transmembrane region" description="Helical" evidence="2">
    <location>
        <begin position="102"/>
        <end position="123"/>
    </location>
</feature>
<dbReference type="AlphaFoldDB" id="U1PU58"/>
<dbReference type="GO" id="GO:0004143">
    <property type="term" value="F:ATP-dependent diacylglycerol kinase activity"/>
    <property type="evidence" value="ECO:0007669"/>
    <property type="project" value="InterPro"/>
</dbReference>
<feature type="transmembrane region" description="Helical" evidence="2">
    <location>
        <begin position="249"/>
        <end position="271"/>
    </location>
</feature>
<proteinExistence type="predicted"/>
<reference evidence="3 4" key="1">
    <citation type="journal article" date="2013" name="PLoS ONE">
        <title>Assembly-driven community genomics of a hypersaline microbial ecosystem.</title>
        <authorList>
            <person name="Podell S."/>
            <person name="Ugalde J.A."/>
            <person name="Narasingarao P."/>
            <person name="Banfield J.F."/>
            <person name="Heidelberg K.B."/>
            <person name="Allen E.E."/>
        </authorList>
    </citation>
    <scope>NUCLEOTIDE SEQUENCE [LARGE SCALE GENOMIC DNA]</scope>
    <source>
        <strain evidence="4">J07HQW2</strain>
    </source>
</reference>
<dbReference type="InterPro" id="IPR037997">
    <property type="entry name" value="Dgk1-like"/>
</dbReference>
<dbReference type="eggNOG" id="arCOG01881">
    <property type="taxonomic scope" value="Archaea"/>
</dbReference>
<dbReference type="PANTHER" id="PTHR31303">
    <property type="entry name" value="CTP-DEPENDENT DIACYLGLYCEROL KINASE 1"/>
    <property type="match status" value="1"/>
</dbReference>
<dbReference type="HOGENOM" id="CLU_089196_0_0_2"/>
<organism evidence="3 4">
    <name type="scientific">Haloquadratum walsbyi J07HQW2</name>
    <dbReference type="NCBI Taxonomy" id="1238425"/>
    <lineage>
        <taxon>Archaea</taxon>
        <taxon>Methanobacteriati</taxon>
        <taxon>Methanobacteriota</taxon>
        <taxon>Stenosarchaea group</taxon>
        <taxon>Halobacteria</taxon>
        <taxon>Halobacteriales</taxon>
        <taxon>Haloferacaceae</taxon>
        <taxon>Haloquadratum</taxon>
    </lineage>
</organism>
<dbReference type="Proteomes" id="UP000030710">
    <property type="component" value="Unassembled WGS sequence"/>
</dbReference>